<dbReference type="EMBL" id="LKAM01000001">
    <property type="protein sequence ID" value="KUM50912.1"/>
    <property type="molecule type" value="Genomic_DNA"/>
</dbReference>
<keyword evidence="1" id="KW-1133">Transmembrane helix</keyword>
<keyword evidence="2" id="KW-0496">Mitochondrion</keyword>
<keyword evidence="1" id="KW-0472">Membrane</keyword>
<feature type="transmembrane region" description="Helical" evidence="1">
    <location>
        <begin position="12"/>
        <end position="33"/>
    </location>
</feature>
<evidence type="ECO:0000256" key="1">
    <source>
        <dbReference type="SAM" id="Phobius"/>
    </source>
</evidence>
<comment type="caution">
    <text evidence="2">The sequence shown here is derived from an EMBL/GenBank/DDBJ whole genome shotgun (WGS) entry which is preliminary data.</text>
</comment>
<accession>A0A101M4U8</accession>
<evidence type="ECO:0000313" key="2">
    <source>
        <dbReference type="EMBL" id="KUM50912.1"/>
    </source>
</evidence>
<reference evidence="2" key="1">
    <citation type="journal article" date="2015" name="Genome Biol. Evol.">
        <title>Organellar Genomes of White Spruce (Picea glauca): Assembly and Annotation.</title>
        <authorList>
            <person name="Jackman S.D."/>
            <person name="Warren R.L."/>
            <person name="Gibb E.A."/>
            <person name="Vandervalk B.P."/>
            <person name="Mohamadi H."/>
            <person name="Chu J."/>
            <person name="Raymond A."/>
            <person name="Pleasance S."/>
            <person name="Coope R."/>
            <person name="Wildung M.R."/>
            <person name="Ritland C.E."/>
            <person name="Bousquet J."/>
            <person name="Jones S.J."/>
            <person name="Bohlmann J."/>
            <person name="Birol I."/>
        </authorList>
    </citation>
    <scope>NUCLEOTIDE SEQUENCE [LARGE SCALE GENOMIC DNA]</scope>
    <source>
        <tissue evidence="2">Flushing bud</tissue>
    </source>
</reference>
<organism evidence="2">
    <name type="scientific">Picea glauca</name>
    <name type="common">White spruce</name>
    <name type="synonym">Pinus glauca</name>
    <dbReference type="NCBI Taxonomy" id="3330"/>
    <lineage>
        <taxon>Eukaryota</taxon>
        <taxon>Viridiplantae</taxon>
        <taxon>Streptophyta</taxon>
        <taxon>Embryophyta</taxon>
        <taxon>Tracheophyta</taxon>
        <taxon>Spermatophyta</taxon>
        <taxon>Pinopsida</taxon>
        <taxon>Pinidae</taxon>
        <taxon>Conifers I</taxon>
        <taxon>Pinales</taxon>
        <taxon>Pinaceae</taxon>
        <taxon>Picea</taxon>
    </lineage>
</organism>
<gene>
    <name evidence="2" type="ORF">ABT39_MTgene758</name>
</gene>
<proteinExistence type="predicted"/>
<keyword evidence="1" id="KW-0812">Transmembrane</keyword>
<protein>
    <submittedName>
        <fullName evidence="2">Uncharacterized protein</fullName>
    </submittedName>
</protein>
<sequence>MEKLHVEMQHHIFLIYFFVTMEKVNVYMPIYYIEHTLVTKEMSLSHSYQYGLP</sequence>
<dbReference type="AlphaFoldDB" id="A0A101M4U8"/>
<name>A0A101M4U8_PICGL</name>
<geneLocation type="mitochondrion" evidence="2"/>